<evidence type="ECO:0008006" key="5">
    <source>
        <dbReference type="Google" id="ProtNLM"/>
    </source>
</evidence>
<dbReference type="Pfam" id="PF00560">
    <property type="entry name" value="LRR_1"/>
    <property type="match status" value="1"/>
</dbReference>
<protein>
    <recommendedName>
        <fullName evidence="5">Leucine-rich repeat protein</fullName>
    </recommendedName>
</protein>
<evidence type="ECO:0000313" key="4">
    <source>
        <dbReference type="Proteomes" id="UP000241474"/>
    </source>
</evidence>
<evidence type="ECO:0000256" key="2">
    <source>
        <dbReference type="ARBA" id="ARBA00022737"/>
    </source>
</evidence>
<name>A0A0G2Y0K3_MIMIV</name>
<dbReference type="InterPro" id="IPR001611">
    <property type="entry name" value="Leu-rich_rpt"/>
</dbReference>
<keyword evidence="1" id="KW-0433">Leucine-rich repeat</keyword>
<dbReference type="Proteomes" id="UP000241474">
    <property type="component" value="Segment"/>
</dbReference>
<dbReference type="SUPFAM" id="SSF52058">
    <property type="entry name" value="L domain-like"/>
    <property type="match status" value="1"/>
</dbReference>
<dbReference type="Gene3D" id="3.80.10.10">
    <property type="entry name" value="Ribonuclease Inhibitor"/>
    <property type="match status" value="2"/>
</dbReference>
<organism evidence="3 4">
    <name type="scientific">Acanthamoeba polyphaga mimivirus</name>
    <name type="common">APMV</name>
    <dbReference type="NCBI Taxonomy" id="212035"/>
    <lineage>
        <taxon>Viruses</taxon>
        <taxon>Varidnaviria</taxon>
        <taxon>Bamfordvirae</taxon>
        <taxon>Nucleocytoviricota</taxon>
        <taxon>Megaviricetes</taxon>
        <taxon>Imitervirales</taxon>
        <taxon>Mimiviridae</taxon>
        <taxon>Megamimivirinae</taxon>
        <taxon>Mimivirus</taxon>
        <taxon>Mimivirus bradfordmassiliense</taxon>
    </lineage>
</organism>
<dbReference type="InterPro" id="IPR032675">
    <property type="entry name" value="LRR_dom_sf"/>
</dbReference>
<dbReference type="GO" id="GO:0005615">
    <property type="term" value="C:extracellular space"/>
    <property type="evidence" value="ECO:0007669"/>
    <property type="project" value="TreeGrafter"/>
</dbReference>
<dbReference type="PROSITE" id="PS51450">
    <property type="entry name" value="LRR"/>
    <property type="match status" value="3"/>
</dbReference>
<evidence type="ECO:0000313" key="3">
    <source>
        <dbReference type="EMBL" id="AKI79150.1"/>
    </source>
</evidence>
<dbReference type="InterPro" id="IPR050333">
    <property type="entry name" value="SLRP"/>
</dbReference>
<dbReference type="PANTHER" id="PTHR45712:SF26">
    <property type="entry name" value="LRRNT DOMAIN-CONTAINING PROTEIN"/>
    <property type="match status" value="1"/>
</dbReference>
<dbReference type="EMBL" id="KM982401">
    <property type="protein sequence ID" value="AKI79150.1"/>
    <property type="molecule type" value="Genomic_DNA"/>
</dbReference>
<proteinExistence type="predicted"/>
<sequence length="421" mass="49653">MRAKSHRYPEPSECYTDTTYYDPEDKYLDIGFQMLKSINIKRYPEFSYLEKLFINNNNLKQLPDPQYLPKIKELVCSYNILTHIPFYPNLIKLDISHNQVQNINVYNQSKLSYLDCSFNKNIETRIFLPECRELYVNDANISKLEINYFPNLRILDCSNNNISRISSLSTLIELNIQNNHITELPSYPQLVRIMADNNKLCYVPTFPNLLSLSVSYNNIVKITDQPLLKKLVANNNSVIELGNLPKLKFFDLSFNKLNSVTIPSSAKYIFLQFNNFVSVDIDNCIGCVKELQVDFNIYSRIYSKYFDNIYAINIQTNRDKLHYYLQQYSQLSNEHIVNQILNKFNGIKFKEHTKKLFGISVGLYELIFVSQTIKNTSDKESYDKYFQSVLQTDYFKKFYEFIQYVYYNSIIVTLYFNGYIS</sequence>
<dbReference type="PANTHER" id="PTHR45712">
    <property type="entry name" value="AGAP008170-PA"/>
    <property type="match status" value="1"/>
</dbReference>
<accession>A0A0G2Y0K3</accession>
<reference evidence="3 4" key="1">
    <citation type="submission" date="2014-10" db="EMBL/GenBank/DDBJ databases">
        <title>Pan-genome analysis of Brazilian lineage A amoebal mimiviruses.</title>
        <authorList>
            <person name="Assis F.L."/>
            <person name="Abrahao J.S."/>
            <person name="Kroon E.G."/>
            <person name="Dornas F.P."/>
            <person name="Andrade K.R."/>
            <person name="Borato P.V.M."/>
            <person name="Pilotto M.R."/>
            <person name="Benamar S."/>
            <person name="LaScola B."/>
            <person name="Colson P."/>
        </authorList>
    </citation>
    <scope>NUCLEOTIDE SEQUENCE [LARGE SCALE GENOMIC DNA]</scope>
    <source>
        <strain evidence="3 4">Oyster</strain>
    </source>
</reference>
<dbReference type="SMART" id="SM00364">
    <property type="entry name" value="LRR_BAC"/>
    <property type="match status" value="5"/>
</dbReference>
<evidence type="ECO:0000256" key="1">
    <source>
        <dbReference type="ARBA" id="ARBA00022614"/>
    </source>
</evidence>
<keyword evidence="2" id="KW-0677">Repeat</keyword>
<organismHost>
    <name type="scientific">Acanthamoeba polyphaga</name>
    <name type="common">Amoeba</name>
    <dbReference type="NCBI Taxonomy" id="5757"/>
</organismHost>